<dbReference type="GO" id="GO:0016746">
    <property type="term" value="F:acyltransferase activity"/>
    <property type="evidence" value="ECO:0007669"/>
    <property type="project" value="UniProtKB-KW"/>
</dbReference>
<dbReference type="InterPro" id="IPR051908">
    <property type="entry name" value="Ribosomal_N-acetyltransferase"/>
</dbReference>
<dbReference type="PROSITE" id="PS51186">
    <property type="entry name" value="GNAT"/>
    <property type="match status" value="1"/>
</dbReference>
<dbReference type="PANTHER" id="PTHR43441:SF11">
    <property type="entry name" value="RIBOSOMAL-PROTEIN-SERINE ACETYLTRANSFERASE"/>
    <property type="match status" value="1"/>
</dbReference>
<dbReference type="Pfam" id="PF13302">
    <property type="entry name" value="Acetyltransf_3"/>
    <property type="match status" value="1"/>
</dbReference>
<protein>
    <submittedName>
        <fullName evidence="2">GNAT family N-acetyltransferase</fullName>
        <ecNumber evidence="2">2.3.-.-</ecNumber>
    </submittedName>
</protein>
<evidence type="ECO:0000259" key="1">
    <source>
        <dbReference type="PROSITE" id="PS51186"/>
    </source>
</evidence>
<keyword evidence="2" id="KW-0808">Transferase</keyword>
<dbReference type="SUPFAM" id="SSF55729">
    <property type="entry name" value="Acyl-CoA N-acyltransferases (Nat)"/>
    <property type="match status" value="1"/>
</dbReference>
<organism evidence="2 3">
    <name type="scientific">Streptomyces hokutonensis</name>
    <dbReference type="NCBI Taxonomy" id="1306990"/>
    <lineage>
        <taxon>Bacteria</taxon>
        <taxon>Bacillati</taxon>
        <taxon>Actinomycetota</taxon>
        <taxon>Actinomycetes</taxon>
        <taxon>Kitasatosporales</taxon>
        <taxon>Streptomycetaceae</taxon>
        <taxon>Streptomyces</taxon>
    </lineage>
</organism>
<dbReference type="RefSeq" id="WP_388108750.1">
    <property type="nucleotide sequence ID" value="NZ_JBIAHM010000008.1"/>
</dbReference>
<gene>
    <name evidence="2" type="ORF">ACFYNQ_23355</name>
</gene>
<dbReference type="Gene3D" id="3.40.630.30">
    <property type="match status" value="1"/>
</dbReference>
<dbReference type="Proteomes" id="UP001601303">
    <property type="component" value="Unassembled WGS sequence"/>
</dbReference>
<dbReference type="EMBL" id="JBIAHM010000008">
    <property type="protein sequence ID" value="MFE9601490.1"/>
    <property type="molecule type" value="Genomic_DNA"/>
</dbReference>
<proteinExistence type="predicted"/>
<evidence type="ECO:0000313" key="3">
    <source>
        <dbReference type="Proteomes" id="UP001601303"/>
    </source>
</evidence>
<comment type="caution">
    <text evidence="2">The sequence shown here is derived from an EMBL/GenBank/DDBJ whole genome shotgun (WGS) entry which is preliminary data.</text>
</comment>
<dbReference type="PANTHER" id="PTHR43441">
    <property type="entry name" value="RIBOSOMAL-PROTEIN-SERINE ACETYLTRANSFERASE"/>
    <property type="match status" value="1"/>
</dbReference>
<keyword evidence="3" id="KW-1185">Reference proteome</keyword>
<dbReference type="EC" id="2.3.-.-" evidence="2"/>
<dbReference type="InterPro" id="IPR016181">
    <property type="entry name" value="Acyl_CoA_acyltransferase"/>
</dbReference>
<dbReference type="InterPro" id="IPR000182">
    <property type="entry name" value="GNAT_dom"/>
</dbReference>
<feature type="domain" description="N-acetyltransferase" evidence="1">
    <location>
        <begin position="16"/>
        <end position="183"/>
    </location>
</feature>
<reference evidence="2 3" key="1">
    <citation type="submission" date="2024-10" db="EMBL/GenBank/DDBJ databases">
        <title>The Natural Products Discovery Center: Release of the First 8490 Sequenced Strains for Exploring Actinobacteria Biosynthetic Diversity.</title>
        <authorList>
            <person name="Kalkreuter E."/>
            <person name="Kautsar S.A."/>
            <person name="Yang D."/>
            <person name="Bader C.D."/>
            <person name="Teijaro C.N."/>
            <person name="Fluegel L."/>
            <person name="Davis C.M."/>
            <person name="Simpson J.R."/>
            <person name="Lauterbach L."/>
            <person name="Steele A.D."/>
            <person name="Gui C."/>
            <person name="Meng S."/>
            <person name="Li G."/>
            <person name="Viehrig K."/>
            <person name="Ye F."/>
            <person name="Su P."/>
            <person name="Kiefer A.F."/>
            <person name="Nichols A."/>
            <person name="Cepeda A.J."/>
            <person name="Yan W."/>
            <person name="Fan B."/>
            <person name="Jiang Y."/>
            <person name="Adhikari A."/>
            <person name="Zheng C.-J."/>
            <person name="Schuster L."/>
            <person name="Cowan T.M."/>
            <person name="Smanski M.J."/>
            <person name="Chevrette M.G."/>
            <person name="De Carvalho L.P.S."/>
            <person name="Shen B."/>
        </authorList>
    </citation>
    <scope>NUCLEOTIDE SEQUENCE [LARGE SCALE GENOMIC DNA]</scope>
    <source>
        <strain evidence="2 3">NPDC006488</strain>
    </source>
</reference>
<evidence type="ECO:0000313" key="2">
    <source>
        <dbReference type="EMBL" id="MFE9601490.1"/>
    </source>
</evidence>
<sequence>MRHWPLTQLTLATPDLVLRIPDDDQLDELAQVAANGVHPPGAVRFPQSWASGTPEETARNVVQNHWWARGDWSEDNWRLLLAVLHDGQVIGQQNLSARDFRITREARTGFWLGQRFQGHGFGTQMRAAALHLAFASLGAERVTSTAFADNTASRRVSQKFGYTPNGVRRLVVDQHLVEAHDSVLTAEQWRTQAQQPIIVQGFDACRHMFCALANPEPVDVVRHV</sequence>
<accession>A0ABW6M9P6</accession>
<name>A0ABW6M9P6_9ACTN</name>
<keyword evidence="2" id="KW-0012">Acyltransferase</keyword>